<dbReference type="SUPFAM" id="SSF49452">
    <property type="entry name" value="Starch-binding domain-like"/>
    <property type="match status" value="2"/>
</dbReference>
<dbReference type="EMBL" id="CP063194">
    <property type="protein sequence ID" value="WCZ37746.1"/>
    <property type="molecule type" value="Genomic_DNA"/>
</dbReference>
<feature type="compositionally biased region" description="Low complexity" evidence="8">
    <location>
        <begin position="746"/>
        <end position="930"/>
    </location>
</feature>
<dbReference type="InterPro" id="IPR055354">
    <property type="entry name" value="DUF7507"/>
</dbReference>
<feature type="compositionally biased region" description="Basic and acidic residues" evidence="8">
    <location>
        <begin position="1487"/>
        <end position="1500"/>
    </location>
</feature>
<dbReference type="SUPFAM" id="SSF49478">
    <property type="entry name" value="Cna protein B-type domain"/>
    <property type="match status" value="1"/>
</dbReference>
<feature type="compositionally biased region" description="Basic and acidic residues" evidence="8">
    <location>
        <begin position="1838"/>
        <end position="1875"/>
    </location>
</feature>
<evidence type="ECO:0000256" key="2">
    <source>
        <dbReference type="ARBA" id="ARBA00004613"/>
    </source>
</evidence>
<sequence>MKNASSFESNDLNAAQGPADPERYNAPASRSRSARRGHSGKRTVVAGMTSISLALAGLTVPAVSGGLVGEVPLAGAQTAISGSVNYEKGQAFRSVFSDFPEDSDRLNTFEARIRENEYKSYKFSTTEPFPVSAVYRWGYEDEKGVYRTHEENYEGIASPHSDGRGFTFRIKEPIEKIKASSSVTFKALDPAAITAVELDKKGQVKLNAEGQPVTVSLRNASAWVTTSYSPITGSVVGSVTPGSVSKVVLVDVKDPSKRFEVSVDTIADRVEFKDVPTGEYRVEVTPGEGYLEPKTRSVTVRENQEASLDDLTPERAKGSVVGSVTPGSVSKVVLVDVKDPSKRFEVSVDTIADRVEFKDVPTGEYRVEVTPGEGYLEPKTRSVTVRENQEASLDDLTPERAKGSVVGSVTPGSVSKVVLVDVKDPSKRFEVSVDTIADRVEFKDVPTGEYRVEVTPGEGYLEPKTRSVTVRENQEASLDDLTPERAKGSVVGSVTPGSVSKVVLVDVKDPSKRFEVSVDTIADRVEFKDVPTGEYRVEVTPGEGYLEPKTRSVTVRENQEASLDDLTPERAKGSVVGSVTPGSVSKVVLVDVKDPSKRFEVSVDTIADRVEFKDVPTGEYRVEVTPGEGYLEPKTRSVTVRENQEASLDDLTPERAKGSVVGSVTPGSVSKVVLVDVKDPSKRFEVSVDTIADRVEFKDVPTGEYRVEVTPGEGYLEPKTRSVTVRENQEASLDDLTPEREPTPKPATTTTAPKPTPTTTTAKPTPTSTTAKPAPTSTTAKPVPTSTTAKPAPTTTTAKPTPTSTTAKPTPTSTTAKPAPTSTTAKPTPTSTTAKPTPTSTTAKPTPTSTTAKPTPTSTTAKPAPTSTTAKPAPTSTTAKPTPTSTTAKPTPTSTTAKPTPTKPATPTSTTTKPATPTKATTPTSTTKPTTPKPTTPKPTPKPTGSIKGSVTDNNGTPLPGSAVTIKDGKGNQVGKPVVTDKNGGFTVPNLPDGDYVVVVDTPEGYNNPKPVVVPVKGGEPTNASFKADKPELTHEDKTGRAKPGSFQGWLVDDSGRQIPGAKLKLVKKGVTDPSTGKTFDYEVPLTVDADGFFVTPPIDFTYFPEGKADFDLVIDLPKGWPDKDVTGKPLNRTVTVESDKFTDIGEIRVKAPETQTIKGRVDDGNGKAVPGTVVVVTDPRGNSSVIPVKDDGTFEIPDAIPGVHEIEVLTPGDGRDTDPIKVPVRAGEDVKLPDIHLTKDASLKLEKRVWYRDANGVGKVKDADGNDVDDVMTLIKGEKLRYDFYVTNTGKDTLTDITLDDPEFAKRGVTPKLEMPAGWTATPKSLKPGEKLHFVGEIDAPEDAFDFNNVATANGKTSAGKAVGSAPDSAYAKFVDGSVEKKVNARFASNADDPVKMAADNALSFTYEVENTGSAPMVNVSLADVVYEDGVDEEKCIPVKVGEKRDGAQCYQLDVKQPEGFNGTLLPGQKVIFTADIPEGLKPGAKHHDAAEARGELPKRPNRGTQFDGEPDYGEDPSSELIISPRDNIKGNAHIIVDEGAPLAQDVYAVAWNDKNGNAKQDPGEGVSGLEITLVPTDGRPAVKGESNEDGNVRFESAPYGEYYFEIKNPGNLRLADPADPNQNSFEAGTTLKSKTFEVGAEERRISLKLLTPSQADEGGAIIGGNGTATDKPATDVAQAEDGSSLGKCLATASSVNNPVAWLVPLGLLAAVMGGIGMRYEDELNAAAAQANEAVRRMMPNVNLDINFQQPEWVTEAQAKWQAQINQVNAQLAEINPAAPAAAAGVGILAIAGLLTGLFYASCQLGWNEPSADGSSSSSSKKGEAEATGTEATETATTKEKRSIFGGSSKRDRGAKESEAAETKATETKATEAK</sequence>
<feature type="region of interest" description="Disordered" evidence="8">
    <location>
        <begin position="1483"/>
        <end position="1522"/>
    </location>
</feature>
<feature type="region of interest" description="Disordered" evidence="8">
    <location>
        <begin position="1010"/>
        <end position="1052"/>
    </location>
</feature>
<evidence type="ECO:0000256" key="4">
    <source>
        <dbReference type="ARBA" id="ARBA00012595"/>
    </source>
</evidence>
<dbReference type="EC" id="3.2.1.1" evidence="4"/>
<dbReference type="Pfam" id="PF13620">
    <property type="entry name" value="CarboxypepD_reg"/>
    <property type="match status" value="1"/>
</dbReference>
<feature type="compositionally biased region" description="Low complexity" evidence="8">
    <location>
        <begin position="1010"/>
        <end position="1021"/>
    </location>
</feature>
<dbReference type="PRINTS" id="PR01217">
    <property type="entry name" value="PRICHEXTENSN"/>
</dbReference>
<evidence type="ECO:0000259" key="10">
    <source>
        <dbReference type="Pfam" id="PF24346"/>
    </source>
</evidence>
<dbReference type="InterPro" id="IPR013783">
    <property type="entry name" value="Ig-like_fold"/>
</dbReference>
<dbReference type="PANTHER" id="PTHR36108:SF13">
    <property type="entry name" value="COLOSSIN-B-RELATED"/>
    <property type="match status" value="1"/>
</dbReference>
<dbReference type="Gene3D" id="2.60.40.1120">
    <property type="entry name" value="Carboxypeptidase-like, regulatory domain"/>
    <property type="match status" value="6"/>
</dbReference>
<feature type="domain" description="DUF7507" evidence="10">
    <location>
        <begin position="1261"/>
        <end position="1366"/>
    </location>
</feature>
<dbReference type="Gene3D" id="2.60.40.10">
    <property type="entry name" value="Immunoglobulins"/>
    <property type="match status" value="2"/>
</dbReference>
<keyword evidence="12" id="KW-1185">Reference proteome</keyword>
<dbReference type="Pfam" id="PF24346">
    <property type="entry name" value="DUF7507"/>
    <property type="match status" value="1"/>
</dbReference>
<comment type="catalytic activity">
    <reaction evidence="1">
        <text>Endohydrolysis of (1-&gt;4)-alpha-D-glucosidic linkages in polysaccharides containing three or more (1-&gt;4)-alpha-linked D-glucose units.</text>
        <dbReference type="EC" id="3.2.1.1"/>
    </reaction>
</comment>
<feature type="compositionally biased region" description="Pro residues" evidence="8">
    <location>
        <begin position="931"/>
        <end position="942"/>
    </location>
</feature>
<comment type="subcellular location">
    <subcellularLocation>
        <location evidence="2">Secreted</location>
    </subcellularLocation>
</comment>
<feature type="compositionally biased region" description="Low complexity" evidence="8">
    <location>
        <begin position="1816"/>
        <end position="1837"/>
    </location>
</feature>
<evidence type="ECO:0000256" key="5">
    <source>
        <dbReference type="ARBA" id="ARBA00022525"/>
    </source>
</evidence>
<evidence type="ECO:0000256" key="8">
    <source>
        <dbReference type="SAM" id="MobiDB-lite"/>
    </source>
</evidence>
<proteinExistence type="inferred from homology"/>
<reference evidence="11 12" key="1">
    <citation type="submission" date="2020-10" db="EMBL/GenBank/DDBJ databases">
        <title>Complete genome sequence of Corynebacterium jeddahense DSM 45997, type strain of Corynebacterium jeddahense.</title>
        <authorList>
            <person name="Busche T."/>
            <person name="Kalinowski J."/>
            <person name="Ruckert C."/>
        </authorList>
    </citation>
    <scope>NUCLEOTIDE SEQUENCE [LARGE SCALE GENOMIC DNA]</scope>
    <source>
        <strain evidence="11 12">DSM 45997</strain>
    </source>
</reference>
<feature type="compositionally biased region" description="Polar residues" evidence="8">
    <location>
        <begin position="947"/>
        <end position="957"/>
    </location>
</feature>
<comment type="similarity">
    <text evidence="3">Belongs to the serine-aspartate repeat-containing protein (SDr) family.</text>
</comment>
<organism evidence="11 12">
    <name type="scientific">Corynebacterium jeddahense</name>
    <dbReference type="NCBI Taxonomy" id="1414719"/>
    <lineage>
        <taxon>Bacteria</taxon>
        <taxon>Bacillati</taxon>
        <taxon>Actinomycetota</taxon>
        <taxon>Actinomycetes</taxon>
        <taxon>Mycobacteriales</taxon>
        <taxon>Corynebacteriaceae</taxon>
        <taxon>Corynebacterium</taxon>
    </lineage>
</organism>
<gene>
    <name evidence="11" type="ORF">CJEDD_00570</name>
</gene>
<protein>
    <recommendedName>
        <fullName evidence="4">alpha-amylase</fullName>
        <ecNumber evidence="4">3.2.1.1</ecNumber>
    </recommendedName>
    <alternativeName>
        <fullName evidence="7">1,4-alpha-D-glucan glucanohydrolase</fullName>
    </alternativeName>
</protein>
<keyword evidence="5" id="KW-0964">Secreted</keyword>
<dbReference type="InterPro" id="IPR013784">
    <property type="entry name" value="Carb-bd-like_fold"/>
</dbReference>
<feature type="domain" description="SD-repeat containing protein B" evidence="9">
    <location>
        <begin position="1552"/>
        <end position="1624"/>
    </location>
</feature>
<feature type="compositionally biased region" description="Basic and acidic residues" evidence="8">
    <location>
        <begin position="1027"/>
        <end position="1040"/>
    </location>
</feature>
<feature type="region of interest" description="Disordered" evidence="8">
    <location>
        <begin position="1"/>
        <end position="42"/>
    </location>
</feature>
<dbReference type="Pfam" id="PF17210">
    <property type="entry name" value="SdrD_B"/>
    <property type="match status" value="1"/>
</dbReference>
<evidence type="ECO:0000256" key="3">
    <source>
        <dbReference type="ARBA" id="ARBA00007257"/>
    </source>
</evidence>
<feature type="region of interest" description="Disordered" evidence="8">
    <location>
        <begin position="1811"/>
        <end position="1875"/>
    </location>
</feature>
<evidence type="ECO:0000313" key="11">
    <source>
        <dbReference type="EMBL" id="WCZ37746.1"/>
    </source>
</evidence>
<feature type="region of interest" description="Disordered" evidence="8">
    <location>
        <begin position="710"/>
        <end position="987"/>
    </location>
</feature>
<evidence type="ECO:0000256" key="1">
    <source>
        <dbReference type="ARBA" id="ARBA00000548"/>
    </source>
</evidence>
<feature type="compositionally biased region" description="Acidic residues" evidence="8">
    <location>
        <begin position="1510"/>
        <end position="1519"/>
    </location>
</feature>
<feature type="compositionally biased region" description="Polar residues" evidence="8">
    <location>
        <begin position="1"/>
        <end position="13"/>
    </location>
</feature>
<feature type="compositionally biased region" description="Basic residues" evidence="8">
    <location>
        <begin position="32"/>
        <end position="41"/>
    </location>
</feature>
<dbReference type="PANTHER" id="PTHR36108">
    <property type="entry name" value="COLOSSIN-B-RELATED"/>
    <property type="match status" value="1"/>
</dbReference>
<evidence type="ECO:0000256" key="7">
    <source>
        <dbReference type="ARBA" id="ARBA00030238"/>
    </source>
</evidence>
<dbReference type="Proteomes" id="UP001218071">
    <property type="component" value="Chromosome"/>
</dbReference>
<dbReference type="InterPro" id="IPR033764">
    <property type="entry name" value="Sdr_B"/>
</dbReference>
<evidence type="ECO:0000313" key="12">
    <source>
        <dbReference type="Proteomes" id="UP001218071"/>
    </source>
</evidence>
<name>A0ABY7UG85_9CORY</name>
<keyword evidence="6" id="KW-0732">Signal</keyword>
<evidence type="ECO:0000256" key="6">
    <source>
        <dbReference type="ARBA" id="ARBA00022729"/>
    </source>
</evidence>
<evidence type="ECO:0000259" key="9">
    <source>
        <dbReference type="Pfam" id="PF17210"/>
    </source>
</evidence>
<accession>A0ABY7UG85</accession>